<dbReference type="RefSeq" id="WP_105958904.1">
    <property type="nucleotide sequence ID" value="NZ_PVNS01000006.1"/>
</dbReference>
<keyword evidence="2" id="KW-1185">Reference proteome</keyword>
<dbReference type="AlphaFoldDB" id="A0A2P6MHT8"/>
<dbReference type="EMBL" id="PVNS01000006">
    <property type="protein sequence ID" value="PRO65808.1"/>
    <property type="molecule type" value="Genomic_DNA"/>
</dbReference>
<protein>
    <submittedName>
        <fullName evidence="1">Uncharacterized protein</fullName>
    </submittedName>
</protein>
<sequence>MSKKVTAYELTKEKFGKPNQLERNPESEKVEKQNSTIIGSYNRKFLQNLDDLFLEVDLDKNAFKKGNHYYFEWSSQEMLDKLIELRGPYRKQRMKPLEERDEEVVAKMFFLLQEFISNEFQDSDPEVEEDLLRRVFLSTEAAEIIHLREDERLLRTQATEDFSCNEHITDTLTLNNWYLNQRRALNHLVGGIQEEMRQIREIELEGFNDRDMKLAKNGEYDFKSDQRIPMDSTHLRRILKMKPGQDKKNPFWDEVENLIMRTGYEDLEALKKGLKEFESGDSGNHDVFREKESHADSFRSAEDVLDEALGAILGRGGLPLMDLYLQLSSDKESRNS</sequence>
<organism evidence="1 2">
    <name type="scientific">Alkalicoccus urumqiensis</name>
    <name type="common">Bacillus urumqiensis</name>
    <dbReference type="NCBI Taxonomy" id="1548213"/>
    <lineage>
        <taxon>Bacteria</taxon>
        <taxon>Bacillati</taxon>
        <taxon>Bacillota</taxon>
        <taxon>Bacilli</taxon>
        <taxon>Bacillales</taxon>
        <taxon>Bacillaceae</taxon>
        <taxon>Alkalicoccus</taxon>
    </lineage>
</organism>
<name>A0A2P6MHT8_ALKUR</name>
<proteinExistence type="predicted"/>
<gene>
    <name evidence="1" type="ORF">C6I21_07880</name>
</gene>
<comment type="caution">
    <text evidence="1">The sequence shown here is derived from an EMBL/GenBank/DDBJ whole genome shotgun (WGS) entry which is preliminary data.</text>
</comment>
<accession>A0A2P6MHT8</accession>
<evidence type="ECO:0000313" key="2">
    <source>
        <dbReference type="Proteomes" id="UP000243650"/>
    </source>
</evidence>
<dbReference type="Proteomes" id="UP000243650">
    <property type="component" value="Unassembled WGS sequence"/>
</dbReference>
<evidence type="ECO:0000313" key="1">
    <source>
        <dbReference type="EMBL" id="PRO65808.1"/>
    </source>
</evidence>
<reference evidence="1 2" key="1">
    <citation type="submission" date="2018-03" db="EMBL/GenBank/DDBJ databases">
        <title>Bacillus urumqiensis sp. nov., a moderately haloalkaliphilic bacterium isolated from a salt lake.</title>
        <authorList>
            <person name="Zhao B."/>
            <person name="Liao Z."/>
        </authorList>
    </citation>
    <scope>NUCLEOTIDE SEQUENCE [LARGE SCALE GENOMIC DNA]</scope>
    <source>
        <strain evidence="1 2">BZ-SZ-XJ18</strain>
    </source>
</reference>